<sequence>MKTFMDHMDDEIVRDDKQKAPSPKGGDADVRLMLFMRAFKAGLVCSEKDQKGAIEILANACIYISRCRNGVNARDKFEALCKRYFPDADRELTDHTYNEWLEERGLMTVEETGERLNITPEQREKHQLWLLGARGETQEQRYARRARRARRRVK</sequence>
<feature type="region of interest" description="Disordered" evidence="1">
    <location>
        <begin position="1"/>
        <end position="25"/>
    </location>
</feature>
<reference evidence="2 3" key="1">
    <citation type="submission" date="2020-03" db="EMBL/GenBank/DDBJ databases">
        <title>Whole genome sequencing of clinical and environmental type strains of Ochrobactrum.</title>
        <authorList>
            <person name="Dharne M."/>
        </authorList>
    </citation>
    <scope>NUCLEOTIDE SEQUENCE [LARGE SCALE GENOMIC DNA]</scope>
    <source>
        <strain evidence="2 3">CIP 109452</strain>
    </source>
</reference>
<dbReference type="Proteomes" id="UP000704467">
    <property type="component" value="Unassembled WGS sequence"/>
</dbReference>
<gene>
    <name evidence="2" type="ORF">HED55_00285</name>
</gene>
<keyword evidence="3" id="KW-1185">Reference proteome</keyword>
<protein>
    <submittedName>
        <fullName evidence="2">Uncharacterized protein</fullName>
    </submittedName>
</protein>
<proteinExistence type="predicted"/>
<evidence type="ECO:0000256" key="1">
    <source>
        <dbReference type="SAM" id="MobiDB-lite"/>
    </source>
</evidence>
<name>A0ABX1DL38_9HYPH</name>
<feature type="compositionally biased region" description="Basic and acidic residues" evidence="1">
    <location>
        <begin position="1"/>
        <end position="19"/>
    </location>
</feature>
<accession>A0ABX1DL38</accession>
<evidence type="ECO:0000313" key="2">
    <source>
        <dbReference type="EMBL" id="NKC02388.1"/>
    </source>
</evidence>
<comment type="caution">
    <text evidence="2">The sequence shown here is derived from an EMBL/GenBank/DDBJ whole genome shotgun (WGS) entry which is preliminary data.</text>
</comment>
<organism evidence="2 3">
    <name type="scientific">Brucella haematophila</name>
    <dbReference type="NCBI Taxonomy" id="419474"/>
    <lineage>
        <taxon>Bacteria</taxon>
        <taxon>Pseudomonadati</taxon>
        <taxon>Pseudomonadota</taxon>
        <taxon>Alphaproteobacteria</taxon>
        <taxon>Hyphomicrobiales</taxon>
        <taxon>Brucellaceae</taxon>
        <taxon>Brucella/Ochrobactrum group</taxon>
        <taxon>Brucella</taxon>
    </lineage>
</organism>
<evidence type="ECO:0000313" key="3">
    <source>
        <dbReference type="Proteomes" id="UP000704467"/>
    </source>
</evidence>
<dbReference type="EMBL" id="JAAVLN010000001">
    <property type="protein sequence ID" value="NKC02388.1"/>
    <property type="molecule type" value="Genomic_DNA"/>
</dbReference>